<evidence type="ECO:0000313" key="1">
    <source>
        <dbReference type="EMBL" id="WAX57807.1"/>
    </source>
</evidence>
<dbReference type="EMBL" id="CP097463">
    <property type="protein sequence ID" value="WAX57807.1"/>
    <property type="molecule type" value="Genomic_DNA"/>
</dbReference>
<gene>
    <name evidence="1" type="ORF">M6B22_03335</name>
</gene>
<dbReference type="Proteomes" id="UP001164693">
    <property type="component" value="Chromosome"/>
</dbReference>
<accession>A0ABY7JZ17</accession>
<sequence>MARALLGYVGTTNDQYLALEVARLRRRVAELESEMAELRATDHAELDLELHRIAEVSHPALT</sequence>
<keyword evidence="2" id="KW-1185">Reference proteome</keyword>
<dbReference type="Gene3D" id="1.20.5.170">
    <property type="match status" value="1"/>
</dbReference>
<protein>
    <submittedName>
        <fullName evidence="1">Uncharacterized protein</fullName>
    </submittedName>
</protein>
<reference evidence="1" key="1">
    <citation type="submission" date="2022-05" db="EMBL/GenBank/DDBJ databases">
        <title>Jatrophihabitans sp. SB3-54 whole genome sequence.</title>
        <authorList>
            <person name="Suh M.K."/>
            <person name="Eom M.K."/>
            <person name="Kim J.S."/>
            <person name="Kim H.S."/>
            <person name="Do H.E."/>
            <person name="Shin Y.K."/>
            <person name="Lee J.-S."/>
        </authorList>
    </citation>
    <scope>NUCLEOTIDE SEQUENCE</scope>
    <source>
        <strain evidence="1">SB3-54</strain>
    </source>
</reference>
<proteinExistence type="predicted"/>
<dbReference type="RefSeq" id="WP_269444354.1">
    <property type="nucleotide sequence ID" value="NZ_CP097463.1"/>
</dbReference>
<organism evidence="1 2">
    <name type="scientific">Jatrophihabitans cynanchi</name>
    <dbReference type="NCBI Taxonomy" id="2944128"/>
    <lineage>
        <taxon>Bacteria</taxon>
        <taxon>Bacillati</taxon>
        <taxon>Actinomycetota</taxon>
        <taxon>Actinomycetes</taxon>
        <taxon>Jatrophihabitantales</taxon>
        <taxon>Jatrophihabitantaceae</taxon>
        <taxon>Jatrophihabitans</taxon>
    </lineage>
</organism>
<evidence type="ECO:0000313" key="2">
    <source>
        <dbReference type="Proteomes" id="UP001164693"/>
    </source>
</evidence>
<name>A0ABY7JZ17_9ACTN</name>